<sequence>MGCASGPLGKVLVTGLLFSVTGGCSPAEPVHQEITPEHQEASSPMPASRVVSELEERERMEAAAEPRGQEIDSGTIETSSGSVTIGAEVRIDVLEGVPLYLVERNADEPSCVVTHGDAVTIVAATYFEDTDWYDLKVAVAGTNCQGWIPENFVQP</sequence>
<name>A0A381UT09_9ZZZZ</name>
<dbReference type="AlphaFoldDB" id="A0A381UT09"/>
<reference evidence="1" key="1">
    <citation type="submission" date="2018-05" db="EMBL/GenBank/DDBJ databases">
        <authorList>
            <person name="Lanie J.A."/>
            <person name="Ng W.-L."/>
            <person name="Kazmierczak K.M."/>
            <person name="Andrzejewski T.M."/>
            <person name="Davidsen T.M."/>
            <person name="Wayne K.J."/>
            <person name="Tettelin H."/>
            <person name="Glass J.I."/>
            <person name="Rusch D."/>
            <person name="Podicherti R."/>
            <person name="Tsui H.-C.T."/>
            <person name="Winkler M.E."/>
        </authorList>
    </citation>
    <scope>NUCLEOTIDE SEQUENCE</scope>
</reference>
<proteinExistence type="predicted"/>
<organism evidence="1">
    <name type="scientific">marine metagenome</name>
    <dbReference type="NCBI Taxonomy" id="408172"/>
    <lineage>
        <taxon>unclassified sequences</taxon>
        <taxon>metagenomes</taxon>
        <taxon>ecological metagenomes</taxon>
    </lineage>
</organism>
<dbReference type="EMBL" id="UINC01007082">
    <property type="protein sequence ID" value="SVA31312.1"/>
    <property type="molecule type" value="Genomic_DNA"/>
</dbReference>
<evidence type="ECO:0000313" key="1">
    <source>
        <dbReference type="EMBL" id="SVA31312.1"/>
    </source>
</evidence>
<protein>
    <submittedName>
        <fullName evidence="1">Uncharacterized protein</fullName>
    </submittedName>
</protein>
<gene>
    <name evidence="1" type="ORF">METZ01_LOCUS84166</name>
</gene>
<accession>A0A381UT09</accession>